<evidence type="ECO:0000313" key="2">
    <source>
        <dbReference type="EMBL" id="MBN7826732.1"/>
    </source>
</evidence>
<sequence>MQLQPRWCKFQQLDTFSLQAIFRLRQQVFIIEQQSIYADIDGLDPQSWHLLLQSQGQLQGYARLRGDSQQSCYKFERLVLAPPCRGQGAGRLLISQLIDKAMTLNEYPLLKLGAQCQLIDFYRQWHFEVVGEPYDDGGILHQDMQRPLMLKT</sequence>
<evidence type="ECO:0000313" key="3">
    <source>
        <dbReference type="Proteomes" id="UP000664654"/>
    </source>
</evidence>
<dbReference type="Proteomes" id="UP000664654">
    <property type="component" value="Unassembled WGS sequence"/>
</dbReference>
<dbReference type="InterPro" id="IPR016181">
    <property type="entry name" value="Acyl_CoA_acyltransferase"/>
</dbReference>
<dbReference type="InterPro" id="IPR000182">
    <property type="entry name" value="GNAT_dom"/>
</dbReference>
<accession>A0A939DQ48</accession>
<evidence type="ECO:0000259" key="1">
    <source>
        <dbReference type="PROSITE" id="PS51186"/>
    </source>
</evidence>
<dbReference type="AlphaFoldDB" id="A0A939DQ48"/>
<feature type="domain" description="N-acetyltransferase" evidence="1">
    <location>
        <begin position="8"/>
        <end position="149"/>
    </location>
</feature>
<dbReference type="SUPFAM" id="SSF55729">
    <property type="entry name" value="Acyl-CoA N-acyltransferases (Nat)"/>
    <property type="match status" value="1"/>
</dbReference>
<gene>
    <name evidence="2" type="ORF">J0A66_15965</name>
</gene>
<dbReference type="EMBL" id="JAFKCV010000010">
    <property type="protein sequence ID" value="MBN7826732.1"/>
    <property type="molecule type" value="Genomic_DNA"/>
</dbReference>
<comment type="caution">
    <text evidence="2">The sequence shown here is derived from an EMBL/GenBank/DDBJ whole genome shotgun (WGS) entry which is preliminary data.</text>
</comment>
<name>A0A939DQ48_9ALTE</name>
<dbReference type="Pfam" id="PF13673">
    <property type="entry name" value="Acetyltransf_10"/>
    <property type="match status" value="1"/>
</dbReference>
<dbReference type="PROSITE" id="PS51186">
    <property type="entry name" value="GNAT"/>
    <property type="match status" value="1"/>
</dbReference>
<organism evidence="2 3">
    <name type="scientific">Bowmanella dokdonensis</name>
    <dbReference type="NCBI Taxonomy" id="751969"/>
    <lineage>
        <taxon>Bacteria</taxon>
        <taxon>Pseudomonadati</taxon>
        <taxon>Pseudomonadota</taxon>
        <taxon>Gammaproteobacteria</taxon>
        <taxon>Alteromonadales</taxon>
        <taxon>Alteromonadaceae</taxon>
        <taxon>Bowmanella</taxon>
    </lineage>
</organism>
<dbReference type="Gene3D" id="3.40.630.30">
    <property type="match status" value="1"/>
</dbReference>
<dbReference type="RefSeq" id="WP_206574845.1">
    <property type="nucleotide sequence ID" value="NZ_JAFKCV010000010.1"/>
</dbReference>
<keyword evidence="3" id="KW-1185">Reference proteome</keyword>
<reference evidence="2" key="1">
    <citation type="submission" date="2021-03" db="EMBL/GenBank/DDBJ databases">
        <title>novel species isolated from a fishpond in China.</title>
        <authorList>
            <person name="Lu H."/>
            <person name="Cai Z."/>
        </authorList>
    </citation>
    <scope>NUCLEOTIDE SEQUENCE</scope>
    <source>
        <strain evidence="2">JCM 30855</strain>
    </source>
</reference>
<proteinExistence type="predicted"/>
<protein>
    <submittedName>
        <fullName evidence="2">GNAT family N-acetyltransferase</fullName>
    </submittedName>
</protein>
<dbReference type="GO" id="GO:0016747">
    <property type="term" value="F:acyltransferase activity, transferring groups other than amino-acyl groups"/>
    <property type="evidence" value="ECO:0007669"/>
    <property type="project" value="InterPro"/>
</dbReference>